<evidence type="ECO:0000313" key="12">
    <source>
        <dbReference type="Proteomes" id="UP000031197"/>
    </source>
</evidence>
<dbReference type="GO" id="GO:0005507">
    <property type="term" value="F:copper ion binding"/>
    <property type="evidence" value="ECO:0007669"/>
    <property type="project" value="TreeGrafter"/>
</dbReference>
<dbReference type="OrthoDB" id="4279at2"/>
<evidence type="ECO:0000256" key="3">
    <source>
        <dbReference type="ARBA" id="ARBA00022679"/>
    </source>
</evidence>
<comment type="catalytic activity">
    <reaction evidence="9">
        <text>S-methyl-5'-thioadenosine + phosphate = 5-(methylsulfanyl)-alpha-D-ribose 1-phosphate + adenine</text>
        <dbReference type="Rhea" id="RHEA:11852"/>
        <dbReference type="ChEBI" id="CHEBI:16708"/>
        <dbReference type="ChEBI" id="CHEBI:17509"/>
        <dbReference type="ChEBI" id="CHEBI:43474"/>
        <dbReference type="ChEBI" id="CHEBI:58533"/>
        <dbReference type="EC" id="2.4.2.28"/>
    </reaction>
    <physiologicalReaction direction="left-to-right" evidence="9">
        <dbReference type="Rhea" id="RHEA:11853"/>
    </physiologicalReaction>
</comment>
<evidence type="ECO:0000256" key="8">
    <source>
        <dbReference type="ARBA" id="ARBA00048968"/>
    </source>
</evidence>
<keyword evidence="5" id="KW-0378">Hydrolase</keyword>
<evidence type="ECO:0000256" key="4">
    <source>
        <dbReference type="ARBA" id="ARBA00022723"/>
    </source>
</evidence>
<keyword evidence="4" id="KW-0479">Metal-binding</keyword>
<reference evidence="11 12" key="1">
    <citation type="submission" date="2014-12" db="EMBL/GenBank/DDBJ databases">
        <title>Genome sequencing of Alteromonas marina AD001.</title>
        <authorList>
            <person name="Adrian T.G.S."/>
            <person name="Chan K.G."/>
        </authorList>
    </citation>
    <scope>NUCLEOTIDE SEQUENCE [LARGE SCALE GENOMIC DNA]</scope>
    <source>
        <strain evidence="11 12">AD001</strain>
    </source>
</reference>
<dbReference type="CDD" id="cd16833">
    <property type="entry name" value="YfiH"/>
    <property type="match status" value="1"/>
</dbReference>
<dbReference type="PANTHER" id="PTHR30616:SF2">
    <property type="entry name" value="PURINE NUCLEOSIDE PHOSPHORYLASE LACC1"/>
    <property type="match status" value="1"/>
</dbReference>
<name>A0A0B3YGQ8_9ALTE</name>
<comment type="similarity">
    <text evidence="2 10">Belongs to the purine nucleoside phosphorylase YfiH/LACC1 family.</text>
</comment>
<dbReference type="Gene3D" id="3.60.140.10">
    <property type="entry name" value="CNF1/YfiH-like putative cysteine hydrolases"/>
    <property type="match status" value="1"/>
</dbReference>
<comment type="catalytic activity">
    <reaction evidence="7">
        <text>adenosine + H2O + H(+) = inosine + NH4(+)</text>
        <dbReference type="Rhea" id="RHEA:24408"/>
        <dbReference type="ChEBI" id="CHEBI:15377"/>
        <dbReference type="ChEBI" id="CHEBI:15378"/>
        <dbReference type="ChEBI" id="CHEBI:16335"/>
        <dbReference type="ChEBI" id="CHEBI:17596"/>
        <dbReference type="ChEBI" id="CHEBI:28938"/>
        <dbReference type="EC" id="3.5.4.4"/>
    </reaction>
    <physiologicalReaction direction="left-to-right" evidence="7">
        <dbReference type="Rhea" id="RHEA:24409"/>
    </physiologicalReaction>
</comment>
<dbReference type="InterPro" id="IPR038371">
    <property type="entry name" value="Cu_polyphenol_OxRdtase_sf"/>
</dbReference>
<evidence type="ECO:0000256" key="5">
    <source>
        <dbReference type="ARBA" id="ARBA00022801"/>
    </source>
</evidence>
<sequence length="251" mass="26875">MTLSDANSPISSTLELIAPAWSCPSNIVAYTTTRLGGTSMGDFAGLNVGAHVGDDLLLVKANRGVLPHSQKVTWLEQVHSNRVVSLPSADTTADAAYSSSKSHFCAVMTADCVPILLCDESGQEVAAVHAGWKGLETNIIKNAVGQFSCDANNIIAWIGPAISGACYEVDANLASKFRHIEGAIANSSNKGKYLLDLPLVAQIQLQKTGVENITQSNLCTYSDERRFYSHRRATHQNKRTTGRMVSVIGLL</sequence>
<dbReference type="Proteomes" id="UP000031197">
    <property type="component" value="Unassembled WGS sequence"/>
</dbReference>
<evidence type="ECO:0000256" key="9">
    <source>
        <dbReference type="ARBA" id="ARBA00049893"/>
    </source>
</evidence>
<accession>A0A0B3YGQ8</accession>
<dbReference type="InterPro" id="IPR011324">
    <property type="entry name" value="Cytotoxic_necrot_fac-like_cat"/>
</dbReference>
<dbReference type="InterPro" id="IPR003730">
    <property type="entry name" value="Cu_polyphenol_OxRdtase"/>
</dbReference>
<dbReference type="PANTHER" id="PTHR30616">
    <property type="entry name" value="UNCHARACTERIZED PROTEIN YFIH"/>
    <property type="match status" value="1"/>
</dbReference>
<comment type="catalytic activity">
    <reaction evidence="8">
        <text>adenosine + phosphate = alpha-D-ribose 1-phosphate + adenine</text>
        <dbReference type="Rhea" id="RHEA:27642"/>
        <dbReference type="ChEBI" id="CHEBI:16335"/>
        <dbReference type="ChEBI" id="CHEBI:16708"/>
        <dbReference type="ChEBI" id="CHEBI:43474"/>
        <dbReference type="ChEBI" id="CHEBI:57720"/>
        <dbReference type="EC" id="2.4.2.1"/>
    </reaction>
    <physiologicalReaction direction="left-to-right" evidence="8">
        <dbReference type="Rhea" id="RHEA:27643"/>
    </physiologicalReaction>
</comment>
<evidence type="ECO:0000256" key="7">
    <source>
        <dbReference type="ARBA" id="ARBA00047989"/>
    </source>
</evidence>
<comment type="catalytic activity">
    <reaction evidence="1">
        <text>inosine + phosphate = alpha-D-ribose 1-phosphate + hypoxanthine</text>
        <dbReference type="Rhea" id="RHEA:27646"/>
        <dbReference type="ChEBI" id="CHEBI:17368"/>
        <dbReference type="ChEBI" id="CHEBI:17596"/>
        <dbReference type="ChEBI" id="CHEBI:43474"/>
        <dbReference type="ChEBI" id="CHEBI:57720"/>
        <dbReference type="EC" id="2.4.2.1"/>
    </reaction>
    <physiologicalReaction direction="left-to-right" evidence="1">
        <dbReference type="Rhea" id="RHEA:27647"/>
    </physiologicalReaction>
</comment>
<dbReference type="Pfam" id="PF02578">
    <property type="entry name" value="Cu-oxidase_4"/>
    <property type="match status" value="1"/>
</dbReference>
<dbReference type="GO" id="GO:0017061">
    <property type="term" value="F:S-methyl-5-thioadenosine phosphorylase activity"/>
    <property type="evidence" value="ECO:0007669"/>
    <property type="project" value="UniProtKB-EC"/>
</dbReference>
<gene>
    <name evidence="11" type="ORF">RJ41_03755</name>
</gene>
<keyword evidence="6" id="KW-0862">Zinc</keyword>
<evidence type="ECO:0000313" key="11">
    <source>
        <dbReference type="EMBL" id="KHT56476.1"/>
    </source>
</evidence>
<protein>
    <recommendedName>
        <fullName evidence="10">Purine nucleoside phosphorylase</fullName>
    </recommendedName>
</protein>
<keyword evidence="3" id="KW-0808">Transferase</keyword>
<proteinExistence type="inferred from homology"/>
<dbReference type="GO" id="GO:0016787">
    <property type="term" value="F:hydrolase activity"/>
    <property type="evidence" value="ECO:0007669"/>
    <property type="project" value="UniProtKB-KW"/>
</dbReference>
<dbReference type="EMBL" id="JWLW01000005">
    <property type="protein sequence ID" value="KHT56476.1"/>
    <property type="molecule type" value="Genomic_DNA"/>
</dbReference>
<evidence type="ECO:0000256" key="2">
    <source>
        <dbReference type="ARBA" id="ARBA00007353"/>
    </source>
</evidence>
<evidence type="ECO:0000256" key="1">
    <source>
        <dbReference type="ARBA" id="ARBA00000553"/>
    </source>
</evidence>
<dbReference type="NCBIfam" id="TIGR00726">
    <property type="entry name" value="peptidoglycan editing factor PgeF"/>
    <property type="match status" value="1"/>
</dbReference>
<comment type="caution">
    <text evidence="11">The sequence shown here is derived from an EMBL/GenBank/DDBJ whole genome shotgun (WGS) entry which is preliminary data.</text>
</comment>
<dbReference type="RefSeq" id="WP_039217093.1">
    <property type="nucleotide sequence ID" value="NZ_JWLW01000005.1"/>
</dbReference>
<dbReference type="SUPFAM" id="SSF64438">
    <property type="entry name" value="CNF1/YfiH-like putative cysteine hydrolases"/>
    <property type="match status" value="1"/>
</dbReference>
<evidence type="ECO:0000256" key="10">
    <source>
        <dbReference type="RuleBase" id="RU361274"/>
    </source>
</evidence>
<evidence type="ECO:0000256" key="6">
    <source>
        <dbReference type="ARBA" id="ARBA00022833"/>
    </source>
</evidence>
<dbReference type="AlphaFoldDB" id="A0A0B3YGQ8"/>
<organism evidence="11 12">
    <name type="scientific">Alteromonas marina</name>
    <dbReference type="NCBI Taxonomy" id="203795"/>
    <lineage>
        <taxon>Bacteria</taxon>
        <taxon>Pseudomonadati</taxon>
        <taxon>Pseudomonadota</taxon>
        <taxon>Gammaproteobacteria</taxon>
        <taxon>Alteromonadales</taxon>
        <taxon>Alteromonadaceae</taxon>
        <taxon>Alteromonas/Salinimonas group</taxon>
        <taxon>Alteromonas</taxon>
    </lineage>
</organism>
<keyword evidence="12" id="KW-1185">Reference proteome</keyword>